<dbReference type="InterPro" id="IPR001845">
    <property type="entry name" value="HTH_ArsR_DNA-bd_dom"/>
</dbReference>
<dbReference type="EMBL" id="JAQQKV010000003">
    <property type="protein sequence ID" value="MDC7677351.1"/>
    <property type="molecule type" value="Genomic_DNA"/>
</dbReference>
<keyword evidence="2" id="KW-0238">DNA-binding</keyword>
<dbReference type="PANTHER" id="PTHR33154">
    <property type="entry name" value="TRANSCRIPTIONAL REGULATOR, ARSR FAMILY"/>
    <property type="match status" value="1"/>
</dbReference>
<sequence>MNTVFKALSDPTRRRVLQLLQTGPLSAGDIGKHFDVSAPTMSAHFAVLKEADLIHAEKAGKSVIYHLKLSVLEDALLGFAQSFGIGEDTSTSSVKLEIKP</sequence>
<keyword evidence="6" id="KW-1185">Reference proteome</keyword>
<dbReference type="InterPro" id="IPR036388">
    <property type="entry name" value="WH-like_DNA-bd_sf"/>
</dbReference>
<dbReference type="InterPro" id="IPR047796">
    <property type="entry name" value="SdpR-like_repress"/>
</dbReference>
<dbReference type="Gene3D" id="1.10.10.10">
    <property type="entry name" value="Winged helix-like DNA-binding domain superfamily/Winged helix DNA-binding domain"/>
    <property type="match status" value="1"/>
</dbReference>
<protein>
    <submittedName>
        <fullName evidence="5">Autorepressor SdpR family transcription factor</fullName>
    </submittedName>
</protein>
<evidence type="ECO:0000256" key="1">
    <source>
        <dbReference type="ARBA" id="ARBA00023015"/>
    </source>
</evidence>
<evidence type="ECO:0000313" key="6">
    <source>
        <dbReference type="Proteomes" id="UP001218579"/>
    </source>
</evidence>
<dbReference type="NCBIfam" id="NF033789">
    <property type="entry name" value="repress_SdpR"/>
    <property type="match status" value="1"/>
</dbReference>
<dbReference type="NCBIfam" id="NF033788">
    <property type="entry name" value="HTH_metalloreg"/>
    <property type="match status" value="1"/>
</dbReference>
<dbReference type="CDD" id="cd00090">
    <property type="entry name" value="HTH_ARSR"/>
    <property type="match status" value="1"/>
</dbReference>
<evidence type="ECO:0000313" key="5">
    <source>
        <dbReference type="EMBL" id="MDC7677351.1"/>
    </source>
</evidence>
<keyword evidence="3" id="KW-0804">Transcription</keyword>
<evidence type="ECO:0000256" key="3">
    <source>
        <dbReference type="ARBA" id="ARBA00023163"/>
    </source>
</evidence>
<organism evidence="5 6">
    <name type="scientific">Asticcacaulis machinosus</name>
    <dbReference type="NCBI Taxonomy" id="2984211"/>
    <lineage>
        <taxon>Bacteria</taxon>
        <taxon>Pseudomonadati</taxon>
        <taxon>Pseudomonadota</taxon>
        <taxon>Alphaproteobacteria</taxon>
        <taxon>Caulobacterales</taxon>
        <taxon>Caulobacteraceae</taxon>
        <taxon>Asticcacaulis</taxon>
    </lineage>
</organism>
<evidence type="ECO:0000259" key="4">
    <source>
        <dbReference type="PROSITE" id="PS50987"/>
    </source>
</evidence>
<keyword evidence="1" id="KW-0805">Transcription regulation</keyword>
<dbReference type="Proteomes" id="UP001218579">
    <property type="component" value="Unassembled WGS sequence"/>
</dbReference>
<proteinExistence type="predicted"/>
<gene>
    <name evidence="5" type="ORF">PQU98_14495</name>
</gene>
<name>A0ABT5HMI1_9CAUL</name>
<dbReference type="SUPFAM" id="SSF46785">
    <property type="entry name" value="Winged helix' DNA-binding domain"/>
    <property type="match status" value="1"/>
</dbReference>
<dbReference type="SMART" id="SM00418">
    <property type="entry name" value="HTH_ARSR"/>
    <property type="match status" value="1"/>
</dbReference>
<dbReference type="PANTHER" id="PTHR33154:SF33">
    <property type="entry name" value="TRANSCRIPTIONAL REPRESSOR SDPR"/>
    <property type="match status" value="1"/>
</dbReference>
<dbReference type="PRINTS" id="PR00778">
    <property type="entry name" value="HTHARSR"/>
</dbReference>
<dbReference type="InterPro" id="IPR036390">
    <property type="entry name" value="WH_DNA-bd_sf"/>
</dbReference>
<dbReference type="PROSITE" id="PS50987">
    <property type="entry name" value="HTH_ARSR_2"/>
    <property type="match status" value="1"/>
</dbReference>
<dbReference type="Pfam" id="PF12840">
    <property type="entry name" value="HTH_20"/>
    <property type="match status" value="1"/>
</dbReference>
<comment type="caution">
    <text evidence="5">The sequence shown here is derived from an EMBL/GenBank/DDBJ whole genome shotgun (WGS) entry which is preliminary data.</text>
</comment>
<feature type="domain" description="HTH arsR-type" evidence="4">
    <location>
        <begin position="1"/>
        <end position="87"/>
    </location>
</feature>
<dbReference type="InterPro" id="IPR051081">
    <property type="entry name" value="HTH_MetalResp_TranReg"/>
</dbReference>
<reference evidence="5 6" key="1">
    <citation type="submission" date="2023-01" db="EMBL/GenBank/DDBJ databases">
        <title>Novel species of the genus Asticcacaulis isolated from rivers.</title>
        <authorList>
            <person name="Lu H."/>
        </authorList>
    </citation>
    <scope>NUCLEOTIDE SEQUENCE [LARGE SCALE GENOMIC DNA]</scope>
    <source>
        <strain evidence="5 6">LKC15W</strain>
    </source>
</reference>
<dbReference type="RefSeq" id="WP_272745673.1">
    <property type="nucleotide sequence ID" value="NZ_JAQQKV010000003.1"/>
</dbReference>
<accession>A0ABT5HMI1</accession>
<evidence type="ECO:0000256" key="2">
    <source>
        <dbReference type="ARBA" id="ARBA00023125"/>
    </source>
</evidence>
<dbReference type="InterPro" id="IPR011991">
    <property type="entry name" value="ArsR-like_HTH"/>
</dbReference>